<gene>
    <name evidence="2" type="ORF">Raf01_66320</name>
</gene>
<dbReference type="InterPro" id="IPR041698">
    <property type="entry name" value="Methyltransf_25"/>
</dbReference>
<dbReference type="InterPro" id="IPR029063">
    <property type="entry name" value="SAM-dependent_MTases_sf"/>
</dbReference>
<evidence type="ECO:0000313" key="2">
    <source>
        <dbReference type="EMBL" id="GIH18460.1"/>
    </source>
</evidence>
<name>A0A8J3VTR6_9ACTN</name>
<feature type="domain" description="Methyltransferase" evidence="1">
    <location>
        <begin position="56"/>
        <end position="152"/>
    </location>
</feature>
<evidence type="ECO:0000313" key="3">
    <source>
        <dbReference type="Proteomes" id="UP000642748"/>
    </source>
</evidence>
<keyword evidence="2" id="KW-0489">Methyltransferase</keyword>
<keyword evidence="3" id="KW-1185">Reference proteome</keyword>
<dbReference type="AlphaFoldDB" id="A0A8J3VTR6"/>
<accession>A0A8J3VTR6</accession>
<dbReference type="GO" id="GO:0032259">
    <property type="term" value="P:methylation"/>
    <property type="evidence" value="ECO:0007669"/>
    <property type="project" value="UniProtKB-KW"/>
</dbReference>
<proteinExistence type="predicted"/>
<dbReference type="GO" id="GO:0008168">
    <property type="term" value="F:methyltransferase activity"/>
    <property type="evidence" value="ECO:0007669"/>
    <property type="project" value="UniProtKB-KW"/>
</dbReference>
<protein>
    <submittedName>
        <fullName evidence="2">Methyltransferase</fullName>
    </submittedName>
</protein>
<keyword evidence="2" id="KW-0808">Transferase</keyword>
<dbReference type="Proteomes" id="UP000642748">
    <property type="component" value="Unassembled WGS sequence"/>
</dbReference>
<dbReference type="EMBL" id="BONZ01000067">
    <property type="protein sequence ID" value="GIH18460.1"/>
    <property type="molecule type" value="Genomic_DNA"/>
</dbReference>
<sequence length="260" mass="28927">MIEPLKPALTRANALAWQQSWDRQQEGFMPDREHRFAAMIDTVDALTHDRDRPPRVLDLAGGTGSISQRLLRRRPDAEITVADLDPVLLRIARASLPDTVTIATVDLRDPAWVVGLAAGFDAVLTATAMHWLAADRLATVYREVRDLLAPGGVLINADHMTDDGLPTLSTALSTWDKRRRDAWYAAAAVRSWEQWWEHVASDPVLGPLKVRRDELFSIHHSQEWMPPVSWHLAALRDAGFTETGIVWRGGTDAAVAGLKL</sequence>
<organism evidence="2 3">
    <name type="scientific">Rugosimonospora africana</name>
    <dbReference type="NCBI Taxonomy" id="556532"/>
    <lineage>
        <taxon>Bacteria</taxon>
        <taxon>Bacillati</taxon>
        <taxon>Actinomycetota</taxon>
        <taxon>Actinomycetes</taxon>
        <taxon>Micromonosporales</taxon>
        <taxon>Micromonosporaceae</taxon>
        <taxon>Rugosimonospora</taxon>
    </lineage>
</organism>
<dbReference type="PANTHER" id="PTHR43591">
    <property type="entry name" value="METHYLTRANSFERASE"/>
    <property type="match status" value="1"/>
</dbReference>
<dbReference type="CDD" id="cd02440">
    <property type="entry name" value="AdoMet_MTases"/>
    <property type="match status" value="1"/>
</dbReference>
<dbReference type="RefSeq" id="WP_203921977.1">
    <property type="nucleotide sequence ID" value="NZ_BONZ01000067.1"/>
</dbReference>
<evidence type="ECO:0000259" key="1">
    <source>
        <dbReference type="Pfam" id="PF13649"/>
    </source>
</evidence>
<dbReference type="Pfam" id="PF13649">
    <property type="entry name" value="Methyltransf_25"/>
    <property type="match status" value="1"/>
</dbReference>
<dbReference type="Gene3D" id="3.40.50.150">
    <property type="entry name" value="Vaccinia Virus protein VP39"/>
    <property type="match status" value="1"/>
</dbReference>
<dbReference type="SUPFAM" id="SSF53335">
    <property type="entry name" value="S-adenosyl-L-methionine-dependent methyltransferases"/>
    <property type="match status" value="1"/>
</dbReference>
<reference evidence="2" key="1">
    <citation type="submission" date="2021-01" db="EMBL/GenBank/DDBJ databases">
        <title>Whole genome shotgun sequence of Rugosimonospora africana NBRC 104875.</title>
        <authorList>
            <person name="Komaki H."/>
            <person name="Tamura T."/>
        </authorList>
    </citation>
    <scope>NUCLEOTIDE SEQUENCE</scope>
    <source>
        <strain evidence="2">NBRC 104875</strain>
    </source>
</reference>
<comment type="caution">
    <text evidence="2">The sequence shown here is derived from an EMBL/GenBank/DDBJ whole genome shotgun (WGS) entry which is preliminary data.</text>
</comment>